<dbReference type="InterPro" id="IPR035906">
    <property type="entry name" value="MetI-like_sf"/>
</dbReference>
<dbReference type="EMBL" id="CP014673">
    <property type="protein sequence ID" value="ANX01676.1"/>
    <property type="molecule type" value="Genomic_DNA"/>
</dbReference>
<feature type="transmembrane region" description="Helical" evidence="7">
    <location>
        <begin position="142"/>
        <end position="162"/>
    </location>
</feature>
<evidence type="ECO:0000256" key="5">
    <source>
        <dbReference type="ARBA" id="ARBA00022989"/>
    </source>
</evidence>
<dbReference type="RefSeq" id="WP_065820903.1">
    <property type="nucleotide sequence ID" value="NZ_CP014673.1"/>
</dbReference>
<keyword evidence="3" id="KW-1003">Cell membrane</keyword>
<proteinExistence type="inferred from homology"/>
<dbReference type="PROSITE" id="PS50928">
    <property type="entry name" value="ABC_TM1"/>
    <property type="match status" value="1"/>
</dbReference>
<feature type="transmembrane region" description="Helical" evidence="7">
    <location>
        <begin position="265"/>
        <end position="282"/>
    </location>
</feature>
<evidence type="ECO:0000313" key="9">
    <source>
        <dbReference type="EMBL" id="ANX01676.1"/>
    </source>
</evidence>
<dbReference type="PANTHER" id="PTHR43744">
    <property type="entry name" value="ABC TRANSPORTER PERMEASE PROTEIN MG189-RELATED-RELATED"/>
    <property type="match status" value="1"/>
</dbReference>
<evidence type="ECO:0000256" key="3">
    <source>
        <dbReference type="ARBA" id="ARBA00022475"/>
    </source>
</evidence>
<comment type="similarity">
    <text evidence="7">Belongs to the binding-protein-dependent transport system permease family.</text>
</comment>
<dbReference type="GO" id="GO:0005886">
    <property type="term" value="C:plasma membrane"/>
    <property type="evidence" value="ECO:0007669"/>
    <property type="project" value="UniProtKB-SubCell"/>
</dbReference>
<evidence type="ECO:0000256" key="2">
    <source>
        <dbReference type="ARBA" id="ARBA00022448"/>
    </source>
</evidence>
<dbReference type="Proteomes" id="UP000092931">
    <property type="component" value="Chromosome"/>
</dbReference>
<keyword evidence="2 7" id="KW-0813">Transport</keyword>
<protein>
    <submittedName>
        <fullName evidence="9">Sugar ABC transporter permease</fullName>
    </submittedName>
</protein>
<dbReference type="InterPro" id="IPR000515">
    <property type="entry name" value="MetI-like"/>
</dbReference>
<gene>
    <name evidence="9" type="ORF">CSTERLE_08835</name>
</gene>
<feature type="transmembrane region" description="Helical" evidence="7">
    <location>
        <begin position="12"/>
        <end position="32"/>
    </location>
</feature>
<evidence type="ECO:0000259" key="8">
    <source>
        <dbReference type="PROSITE" id="PS50928"/>
    </source>
</evidence>
<evidence type="ECO:0000256" key="7">
    <source>
        <dbReference type="RuleBase" id="RU363032"/>
    </source>
</evidence>
<dbReference type="SUPFAM" id="SSF161098">
    <property type="entry name" value="MetI-like"/>
    <property type="match status" value="1"/>
</dbReference>
<comment type="subcellular location">
    <subcellularLocation>
        <location evidence="1 7">Cell membrane</location>
        <topology evidence="1 7">Multi-pass membrane protein</topology>
    </subcellularLocation>
</comment>
<dbReference type="AlphaFoldDB" id="A0A1B1YLS3"/>
<feature type="transmembrane region" description="Helical" evidence="7">
    <location>
        <begin position="110"/>
        <end position="130"/>
    </location>
</feature>
<accession>A0A1B1YLS3</accession>
<keyword evidence="5 7" id="KW-1133">Transmembrane helix</keyword>
<dbReference type="CDD" id="cd06261">
    <property type="entry name" value="TM_PBP2"/>
    <property type="match status" value="1"/>
</dbReference>
<feature type="transmembrane region" description="Helical" evidence="7">
    <location>
        <begin position="79"/>
        <end position="98"/>
    </location>
</feature>
<evidence type="ECO:0000256" key="4">
    <source>
        <dbReference type="ARBA" id="ARBA00022692"/>
    </source>
</evidence>
<dbReference type="Pfam" id="PF00528">
    <property type="entry name" value="BPD_transp_1"/>
    <property type="match status" value="1"/>
</dbReference>
<name>A0A1B1YLS3_THEST</name>
<dbReference type="Gene3D" id="1.10.3720.10">
    <property type="entry name" value="MetI-like"/>
    <property type="match status" value="1"/>
</dbReference>
<feature type="transmembrane region" description="Helical" evidence="7">
    <location>
        <begin position="183"/>
        <end position="205"/>
    </location>
</feature>
<evidence type="ECO:0000256" key="6">
    <source>
        <dbReference type="ARBA" id="ARBA00023136"/>
    </source>
</evidence>
<dbReference type="GO" id="GO:0055085">
    <property type="term" value="P:transmembrane transport"/>
    <property type="evidence" value="ECO:0007669"/>
    <property type="project" value="InterPro"/>
</dbReference>
<evidence type="ECO:0000313" key="10">
    <source>
        <dbReference type="Proteomes" id="UP000092931"/>
    </source>
</evidence>
<sequence length="297" mass="32973">MVEDRSLSSRVLDVIVHTSMIFMLVVTLYPVLNVLASSLSSSAANDAGIVTIYPIGLTFDNYRMILEAGKVPKAFVNSVIYTVVGTTVNLLMTSSFAYALSRKHLALRKFYMTVAIIPMYFSGGLIPTFLLVKNLGLYNSMWALILPGAISITNFIIMRTFFQGLPAELEESAALDGANDFQILVKIILPLSKAVFFTIGLYYAVGHWNSWFSAMIYFKDSSKYPLQMILREMIIAANSMKDAASSDDFNTAADIVNLNVKGLKYATLFISMFPMLMVYPFIQKHFIKGVMMGSLKG</sequence>
<keyword evidence="6 7" id="KW-0472">Membrane</keyword>
<keyword evidence="4 7" id="KW-0812">Transmembrane</keyword>
<reference evidence="9 10" key="1">
    <citation type="submission" date="2016-02" db="EMBL/GenBank/DDBJ databases">
        <title>Comparison of Clostridium stercorarium subspecies using comparative genomics and transcriptomics.</title>
        <authorList>
            <person name="Schellenberg J."/>
            <person name="Thallinger G."/>
            <person name="Levin D.B."/>
            <person name="Zhang X."/>
            <person name="Alvare G."/>
            <person name="Fristensky B."/>
            <person name="Sparling R."/>
        </authorList>
    </citation>
    <scope>NUCLEOTIDE SEQUENCE [LARGE SCALE GENOMIC DNA]</scope>
    <source>
        <strain evidence="9 10">DSM 9219</strain>
    </source>
</reference>
<evidence type="ECO:0000256" key="1">
    <source>
        <dbReference type="ARBA" id="ARBA00004651"/>
    </source>
</evidence>
<organism evidence="9 10">
    <name type="scientific">Thermoclostridium stercorarium subsp. leptospartum DSM 9219</name>
    <dbReference type="NCBI Taxonomy" id="1346611"/>
    <lineage>
        <taxon>Bacteria</taxon>
        <taxon>Bacillati</taxon>
        <taxon>Bacillota</taxon>
        <taxon>Clostridia</taxon>
        <taxon>Eubacteriales</taxon>
        <taxon>Oscillospiraceae</taxon>
        <taxon>Thermoclostridium</taxon>
    </lineage>
</organism>
<dbReference type="PANTHER" id="PTHR43744:SF9">
    <property type="entry name" value="POLYGALACTURONAN_RHAMNOGALACTURONAN TRANSPORT SYSTEM PERMEASE PROTEIN YTCP"/>
    <property type="match status" value="1"/>
</dbReference>
<feature type="domain" description="ABC transmembrane type-1" evidence="8">
    <location>
        <begin position="75"/>
        <end position="282"/>
    </location>
</feature>